<dbReference type="Pfam" id="PF00069">
    <property type="entry name" value="Pkinase"/>
    <property type="match status" value="1"/>
</dbReference>
<keyword evidence="12" id="KW-1185">Reference proteome</keyword>
<dbReference type="InterPro" id="IPR000719">
    <property type="entry name" value="Prot_kinase_dom"/>
</dbReference>
<feature type="domain" description="Protein kinase" evidence="10">
    <location>
        <begin position="178"/>
        <end position="367"/>
    </location>
</feature>
<dbReference type="SMART" id="SM00220">
    <property type="entry name" value="S_TKc"/>
    <property type="match status" value="1"/>
</dbReference>
<dbReference type="Gene3D" id="1.10.510.10">
    <property type="entry name" value="Transferase(Phosphotransferase) domain 1"/>
    <property type="match status" value="1"/>
</dbReference>
<dbReference type="InterPro" id="IPR011009">
    <property type="entry name" value="Kinase-like_dom_sf"/>
</dbReference>
<keyword evidence="2" id="KW-0723">Serine/threonine-protein kinase</keyword>
<gene>
    <name evidence="11" type="ORF">EMPS_10723</name>
</gene>
<evidence type="ECO:0000256" key="2">
    <source>
        <dbReference type="ARBA" id="ARBA00022527"/>
    </source>
</evidence>
<evidence type="ECO:0000313" key="11">
    <source>
        <dbReference type="EMBL" id="GJJ78364.1"/>
    </source>
</evidence>
<dbReference type="PANTHER" id="PTHR43895:SF32">
    <property type="entry name" value="SERINE_THREONINE-PROTEIN KINASE CHK1"/>
    <property type="match status" value="1"/>
</dbReference>
<dbReference type="OrthoDB" id="68483at2759"/>
<evidence type="ECO:0000256" key="4">
    <source>
        <dbReference type="ARBA" id="ARBA00022741"/>
    </source>
</evidence>
<reference evidence="11" key="2">
    <citation type="journal article" date="2022" name="Microbiol. Resour. Announc.">
        <title>Whole-Genome Sequence of Entomortierella parvispora E1425, a Mucoromycotan Fungus Associated with Burkholderiaceae-Related Endosymbiotic Bacteria.</title>
        <authorList>
            <person name="Herlambang A."/>
            <person name="Guo Y."/>
            <person name="Takashima Y."/>
            <person name="Narisawa K."/>
            <person name="Ohta H."/>
            <person name="Nishizawa T."/>
        </authorList>
    </citation>
    <scope>NUCLEOTIDE SEQUENCE</scope>
    <source>
        <strain evidence="11">E1425</strain>
    </source>
</reference>
<evidence type="ECO:0000256" key="3">
    <source>
        <dbReference type="ARBA" id="ARBA00022679"/>
    </source>
</evidence>
<dbReference type="GO" id="GO:0005524">
    <property type="term" value="F:ATP binding"/>
    <property type="evidence" value="ECO:0007669"/>
    <property type="project" value="UniProtKB-KW"/>
</dbReference>
<name>A0A9P3HKB7_9FUNG</name>
<dbReference type="AlphaFoldDB" id="A0A9P3HKB7"/>
<feature type="compositionally biased region" description="Polar residues" evidence="9">
    <location>
        <begin position="1"/>
        <end position="22"/>
    </location>
</feature>
<dbReference type="PROSITE" id="PS50011">
    <property type="entry name" value="PROTEIN_KINASE_DOM"/>
    <property type="match status" value="1"/>
</dbReference>
<dbReference type="SUPFAM" id="SSF56112">
    <property type="entry name" value="Protein kinase-like (PK-like)"/>
    <property type="match status" value="1"/>
</dbReference>
<keyword evidence="5" id="KW-0418">Kinase</keyword>
<evidence type="ECO:0000256" key="9">
    <source>
        <dbReference type="SAM" id="MobiDB-lite"/>
    </source>
</evidence>
<dbReference type="GO" id="GO:0007165">
    <property type="term" value="P:signal transduction"/>
    <property type="evidence" value="ECO:0007669"/>
    <property type="project" value="TreeGrafter"/>
</dbReference>
<sequence length="367" mass="42042">MFSSHISDDTSTVSSPQTSTELGSEEKAPMSISSAIISGLSIITDGQVDVEDPLRSPLTFALQSPIASLHEEGITQFDRLRKKNKEKLERFDQYMTERIEKARESFRHDRAEKKTKLIEDYDRETPVLEQEMIKRLQDDLQTEYEKLNSPRSLFTPGVEHMSDVKRVTERKARRVGEYVILKFLGKGNSAHVYERASCLKSDHFAIRVIVVEEGKGHWEKINEEVAVMKKLSHPNIIQLYEVLRTQVEYYMVLELCKGELLKDEQTGEPRKQFDEAECRDIFQQLILGMEYLHEHKVIHRDIKPRNLLISSEGKLKIADFGISLMFATGQTTTIKSGRGTAGFMAPEIFESFYAADDKGYNGNRADI</sequence>
<protein>
    <recommendedName>
        <fullName evidence="1">non-specific serine/threonine protein kinase</fullName>
        <ecNumber evidence="1">2.7.11.1</ecNumber>
    </recommendedName>
</protein>
<keyword evidence="4" id="KW-0547">Nucleotide-binding</keyword>
<keyword evidence="6" id="KW-0067">ATP-binding</keyword>
<evidence type="ECO:0000256" key="1">
    <source>
        <dbReference type="ARBA" id="ARBA00012513"/>
    </source>
</evidence>
<evidence type="ECO:0000256" key="8">
    <source>
        <dbReference type="ARBA" id="ARBA00048679"/>
    </source>
</evidence>
<evidence type="ECO:0000313" key="12">
    <source>
        <dbReference type="Proteomes" id="UP000827284"/>
    </source>
</evidence>
<dbReference type="Proteomes" id="UP000827284">
    <property type="component" value="Unassembled WGS sequence"/>
</dbReference>
<evidence type="ECO:0000256" key="7">
    <source>
        <dbReference type="ARBA" id="ARBA00047899"/>
    </source>
</evidence>
<dbReference type="InterPro" id="IPR008271">
    <property type="entry name" value="Ser/Thr_kinase_AS"/>
</dbReference>
<organism evidence="11 12">
    <name type="scientific">Entomortierella parvispora</name>
    <dbReference type="NCBI Taxonomy" id="205924"/>
    <lineage>
        <taxon>Eukaryota</taxon>
        <taxon>Fungi</taxon>
        <taxon>Fungi incertae sedis</taxon>
        <taxon>Mucoromycota</taxon>
        <taxon>Mortierellomycotina</taxon>
        <taxon>Mortierellomycetes</taxon>
        <taxon>Mortierellales</taxon>
        <taxon>Mortierellaceae</taxon>
        <taxon>Entomortierella</taxon>
    </lineage>
</organism>
<dbReference type="PANTHER" id="PTHR43895">
    <property type="entry name" value="CALCIUM/CALMODULIN-DEPENDENT PROTEIN KINASE KINASE-RELATED"/>
    <property type="match status" value="1"/>
</dbReference>
<comment type="catalytic activity">
    <reaction evidence="8">
        <text>L-seryl-[protein] + ATP = O-phospho-L-seryl-[protein] + ADP + H(+)</text>
        <dbReference type="Rhea" id="RHEA:17989"/>
        <dbReference type="Rhea" id="RHEA-COMP:9863"/>
        <dbReference type="Rhea" id="RHEA-COMP:11604"/>
        <dbReference type="ChEBI" id="CHEBI:15378"/>
        <dbReference type="ChEBI" id="CHEBI:29999"/>
        <dbReference type="ChEBI" id="CHEBI:30616"/>
        <dbReference type="ChEBI" id="CHEBI:83421"/>
        <dbReference type="ChEBI" id="CHEBI:456216"/>
        <dbReference type="EC" id="2.7.11.1"/>
    </reaction>
</comment>
<dbReference type="GO" id="GO:0004674">
    <property type="term" value="F:protein serine/threonine kinase activity"/>
    <property type="evidence" value="ECO:0007669"/>
    <property type="project" value="UniProtKB-KW"/>
</dbReference>
<dbReference type="EMBL" id="BQFW01000015">
    <property type="protein sequence ID" value="GJJ78364.1"/>
    <property type="molecule type" value="Genomic_DNA"/>
</dbReference>
<evidence type="ECO:0000259" key="10">
    <source>
        <dbReference type="PROSITE" id="PS50011"/>
    </source>
</evidence>
<dbReference type="EC" id="2.7.11.1" evidence="1"/>
<feature type="region of interest" description="Disordered" evidence="9">
    <location>
        <begin position="1"/>
        <end position="28"/>
    </location>
</feature>
<evidence type="ECO:0000256" key="6">
    <source>
        <dbReference type="ARBA" id="ARBA00022840"/>
    </source>
</evidence>
<accession>A0A9P3HKB7</accession>
<comment type="caution">
    <text evidence="11">The sequence shown here is derived from an EMBL/GenBank/DDBJ whole genome shotgun (WGS) entry which is preliminary data.</text>
</comment>
<evidence type="ECO:0000256" key="5">
    <source>
        <dbReference type="ARBA" id="ARBA00022777"/>
    </source>
</evidence>
<keyword evidence="3" id="KW-0808">Transferase</keyword>
<dbReference type="PROSITE" id="PS00108">
    <property type="entry name" value="PROTEIN_KINASE_ST"/>
    <property type="match status" value="1"/>
</dbReference>
<comment type="catalytic activity">
    <reaction evidence="7">
        <text>L-threonyl-[protein] + ATP = O-phospho-L-threonyl-[protein] + ADP + H(+)</text>
        <dbReference type="Rhea" id="RHEA:46608"/>
        <dbReference type="Rhea" id="RHEA-COMP:11060"/>
        <dbReference type="Rhea" id="RHEA-COMP:11605"/>
        <dbReference type="ChEBI" id="CHEBI:15378"/>
        <dbReference type="ChEBI" id="CHEBI:30013"/>
        <dbReference type="ChEBI" id="CHEBI:30616"/>
        <dbReference type="ChEBI" id="CHEBI:61977"/>
        <dbReference type="ChEBI" id="CHEBI:456216"/>
        <dbReference type="EC" id="2.7.11.1"/>
    </reaction>
</comment>
<proteinExistence type="predicted"/>
<reference evidence="11" key="1">
    <citation type="submission" date="2021-11" db="EMBL/GenBank/DDBJ databases">
        <authorList>
            <person name="Herlambang A."/>
            <person name="Guo Y."/>
            <person name="Takashima Y."/>
            <person name="Nishizawa T."/>
        </authorList>
    </citation>
    <scope>NUCLEOTIDE SEQUENCE</scope>
    <source>
        <strain evidence="11">E1425</strain>
    </source>
</reference>